<dbReference type="NCBIfam" id="NF001221">
    <property type="entry name" value="PRK00197.1"/>
    <property type="match status" value="1"/>
</dbReference>
<comment type="subcellular location">
    <subcellularLocation>
        <location evidence="7">Cytoplasm</location>
    </subcellularLocation>
</comment>
<keyword evidence="5 7" id="KW-0560">Oxidoreductase</keyword>
<dbReference type="NCBIfam" id="TIGR00407">
    <property type="entry name" value="proA"/>
    <property type="match status" value="1"/>
</dbReference>
<reference evidence="10" key="1">
    <citation type="submission" date="2020-10" db="EMBL/GenBank/DDBJ databases">
        <authorList>
            <person name="Gilroy R."/>
        </authorList>
    </citation>
    <scope>NUCLEOTIDE SEQUENCE</scope>
    <source>
        <strain evidence="10">B3-4054</strain>
    </source>
</reference>
<feature type="coiled-coil region" evidence="8">
    <location>
        <begin position="17"/>
        <end position="44"/>
    </location>
</feature>
<evidence type="ECO:0000256" key="8">
    <source>
        <dbReference type="SAM" id="Coils"/>
    </source>
</evidence>
<protein>
    <recommendedName>
        <fullName evidence="7">Gamma-glutamyl phosphate reductase</fullName>
        <shortName evidence="7">GPR</shortName>
        <ecNumber evidence="7">1.2.1.41</ecNumber>
    </recommendedName>
    <alternativeName>
        <fullName evidence="7">Glutamate-5-semialdehyde dehydrogenase</fullName>
    </alternativeName>
    <alternativeName>
        <fullName evidence="7">Glutamyl-gamma-semialdehyde dehydrogenase</fullName>
        <shortName evidence="7">GSA dehydrogenase</shortName>
    </alternativeName>
</protein>
<dbReference type="Gene3D" id="3.40.605.10">
    <property type="entry name" value="Aldehyde Dehydrogenase, Chain A, domain 1"/>
    <property type="match status" value="1"/>
</dbReference>
<gene>
    <name evidence="7" type="primary">proA</name>
    <name evidence="10" type="ORF">IAA96_07385</name>
</gene>
<evidence type="ECO:0000256" key="1">
    <source>
        <dbReference type="ARBA" id="ARBA00004985"/>
    </source>
</evidence>
<dbReference type="InterPro" id="IPR012134">
    <property type="entry name" value="Glu-5-SA_DH"/>
</dbReference>
<keyword evidence="7" id="KW-0963">Cytoplasm</keyword>
<dbReference type="InterPro" id="IPR016163">
    <property type="entry name" value="Ald_DH_C"/>
</dbReference>
<evidence type="ECO:0000256" key="4">
    <source>
        <dbReference type="ARBA" id="ARBA00022857"/>
    </source>
</evidence>
<dbReference type="InterPro" id="IPR000965">
    <property type="entry name" value="GPR_dom"/>
</dbReference>
<dbReference type="Gene3D" id="3.40.309.10">
    <property type="entry name" value="Aldehyde Dehydrogenase, Chain A, domain 2"/>
    <property type="match status" value="1"/>
</dbReference>
<evidence type="ECO:0000259" key="9">
    <source>
        <dbReference type="Pfam" id="PF00171"/>
    </source>
</evidence>
<evidence type="ECO:0000256" key="3">
    <source>
        <dbReference type="ARBA" id="ARBA00022650"/>
    </source>
</evidence>
<comment type="pathway">
    <text evidence="1 7">Amino-acid biosynthesis; L-proline biosynthesis; L-glutamate 5-semialdehyde from L-glutamate: step 2/2.</text>
</comment>
<dbReference type="PANTHER" id="PTHR11063:SF8">
    <property type="entry name" value="DELTA-1-PYRROLINE-5-CARBOXYLATE SYNTHASE"/>
    <property type="match status" value="1"/>
</dbReference>
<evidence type="ECO:0000256" key="6">
    <source>
        <dbReference type="ARBA" id="ARBA00049024"/>
    </source>
</evidence>
<dbReference type="CDD" id="cd07079">
    <property type="entry name" value="ALDH_F18-19_ProA-GPR"/>
    <property type="match status" value="1"/>
</dbReference>
<dbReference type="Proteomes" id="UP000823616">
    <property type="component" value="Unassembled WGS sequence"/>
</dbReference>
<evidence type="ECO:0000256" key="5">
    <source>
        <dbReference type="ARBA" id="ARBA00023002"/>
    </source>
</evidence>
<dbReference type="InterPro" id="IPR016161">
    <property type="entry name" value="Ald_DH/histidinol_DH"/>
</dbReference>
<keyword evidence="3 7" id="KW-0641">Proline biosynthesis</keyword>
<reference evidence="10" key="2">
    <citation type="journal article" date="2021" name="PeerJ">
        <title>Extensive microbial diversity within the chicken gut microbiome revealed by metagenomics and culture.</title>
        <authorList>
            <person name="Gilroy R."/>
            <person name="Ravi A."/>
            <person name="Getino M."/>
            <person name="Pursley I."/>
            <person name="Horton D.L."/>
            <person name="Alikhan N.F."/>
            <person name="Baker D."/>
            <person name="Gharbi K."/>
            <person name="Hall N."/>
            <person name="Watson M."/>
            <person name="Adriaenssens E.M."/>
            <person name="Foster-Nyarko E."/>
            <person name="Jarju S."/>
            <person name="Secka A."/>
            <person name="Antonio M."/>
            <person name="Oren A."/>
            <person name="Chaudhuri R.R."/>
            <person name="La Ragione R."/>
            <person name="Hildebrand F."/>
            <person name="Pallen M.J."/>
        </authorList>
    </citation>
    <scope>NUCLEOTIDE SEQUENCE</scope>
    <source>
        <strain evidence="10">B3-4054</strain>
    </source>
</reference>
<feature type="domain" description="Aldehyde dehydrogenase" evidence="9">
    <location>
        <begin position="332"/>
        <end position="394"/>
    </location>
</feature>
<dbReference type="GO" id="GO:0005737">
    <property type="term" value="C:cytoplasm"/>
    <property type="evidence" value="ECO:0007669"/>
    <property type="project" value="UniProtKB-SubCell"/>
</dbReference>
<organism evidence="10 11">
    <name type="scientific">Candidatus Avitreponema avistercoris</name>
    <dbReference type="NCBI Taxonomy" id="2840705"/>
    <lineage>
        <taxon>Bacteria</taxon>
        <taxon>Pseudomonadati</taxon>
        <taxon>Spirochaetota</taxon>
        <taxon>Spirochaetia</taxon>
        <taxon>Spirochaetales</taxon>
        <taxon>Candidatus Avitreponema</taxon>
    </lineage>
</organism>
<dbReference type="AlphaFoldDB" id="A0A9D9EN55"/>
<evidence type="ECO:0000313" key="10">
    <source>
        <dbReference type="EMBL" id="MBO8450912.1"/>
    </source>
</evidence>
<keyword evidence="8" id="KW-0175">Coiled coil</keyword>
<proteinExistence type="inferred from homology"/>
<keyword evidence="2 7" id="KW-0028">Amino-acid biosynthesis</keyword>
<dbReference type="Pfam" id="PF00171">
    <property type="entry name" value="Aldedh"/>
    <property type="match status" value="2"/>
</dbReference>
<dbReference type="PANTHER" id="PTHR11063">
    <property type="entry name" value="GLUTAMATE SEMIALDEHYDE DEHYDROGENASE"/>
    <property type="match status" value="1"/>
</dbReference>
<dbReference type="PIRSF" id="PIRSF000151">
    <property type="entry name" value="GPR"/>
    <property type="match status" value="1"/>
</dbReference>
<evidence type="ECO:0000256" key="7">
    <source>
        <dbReference type="HAMAP-Rule" id="MF_00412"/>
    </source>
</evidence>
<evidence type="ECO:0000313" key="11">
    <source>
        <dbReference type="Proteomes" id="UP000823616"/>
    </source>
</evidence>
<name>A0A9D9EN55_9SPIR</name>
<comment type="caution">
    <text evidence="10">The sequence shown here is derived from an EMBL/GenBank/DDBJ whole genome shotgun (WGS) entry which is preliminary data.</text>
</comment>
<dbReference type="GO" id="GO:0050661">
    <property type="term" value="F:NADP binding"/>
    <property type="evidence" value="ECO:0007669"/>
    <property type="project" value="InterPro"/>
</dbReference>
<dbReference type="EMBL" id="JADIMS010000138">
    <property type="protein sequence ID" value="MBO8450912.1"/>
    <property type="molecule type" value="Genomic_DNA"/>
</dbReference>
<dbReference type="InterPro" id="IPR016162">
    <property type="entry name" value="Ald_DH_N"/>
</dbReference>
<evidence type="ECO:0000256" key="2">
    <source>
        <dbReference type="ARBA" id="ARBA00022605"/>
    </source>
</evidence>
<keyword evidence="4 7" id="KW-0521">NADP</keyword>
<dbReference type="GO" id="GO:0004350">
    <property type="term" value="F:glutamate-5-semialdehyde dehydrogenase activity"/>
    <property type="evidence" value="ECO:0007669"/>
    <property type="project" value="UniProtKB-UniRule"/>
</dbReference>
<comment type="catalytic activity">
    <reaction evidence="6 7">
        <text>L-glutamate 5-semialdehyde + phosphate + NADP(+) = L-glutamyl 5-phosphate + NADPH + H(+)</text>
        <dbReference type="Rhea" id="RHEA:19541"/>
        <dbReference type="ChEBI" id="CHEBI:15378"/>
        <dbReference type="ChEBI" id="CHEBI:43474"/>
        <dbReference type="ChEBI" id="CHEBI:57783"/>
        <dbReference type="ChEBI" id="CHEBI:58066"/>
        <dbReference type="ChEBI" id="CHEBI:58274"/>
        <dbReference type="ChEBI" id="CHEBI:58349"/>
        <dbReference type="EC" id="1.2.1.41"/>
    </reaction>
</comment>
<dbReference type="EC" id="1.2.1.41" evidence="7"/>
<sequence length="432" mass="45009">MEAVCASLRSAAGALAAENAEKKNAALLSAAAELEAEAAEILEANAGDVQRARESGMRESLVARLALSASGLKEIAASVRALAAQTDPVGEVTGGWTLPNGLEIRRVRVPLGVVAVIYESRPNVTADVFALAYKSANAVLLRGSSSALASNRAIVAALKRGLQKAGGHPDAVELSEPEAGSHADVDWILGATGKIDAALPRGGAQLIRRVVESARIPVIETGAGVCHIYADASADLQKAVPVIENAKIQKPGACNALECLLVHDGIADKLLPALLPAFARYADKTGRPGGVELRCCPRSLAVLQACCGQEGLPPNVVPASAADWGCEFLDYILAVKTVSSAEEAISHINRFGTRHSESVLTGSRETARRFQREVDAACVYVNASTRFTDGGQFGMGAELGISTQKLHARGPMGVEALTSIKYLIDGDGQIRP</sequence>
<dbReference type="FunFam" id="3.40.309.10:FF:000006">
    <property type="entry name" value="Gamma-glutamyl phosphate reductase"/>
    <property type="match status" value="1"/>
</dbReference>
<dbReference type="InterPro" id="IPR015590">
    <property type="entry name" value="Aldehyde_DH_dom"/>
</dbReference>
<dbReference type="HAMAP" id="MF_00412">
    <property type="entry name" value="ProA"/>
    <property type="match status" value="1"/>
</dbReference>
<comment type="similarity">
    <text evidence="7">Belongs to the gamma-glutamyl phosphate reductase family.</text>
</comment>
<dbReference type="GO" id="GO:0055129">
    <property type="term" value="P:L-proline biosynthetic process"/>
    <property type="evidence" value="ECO:0007669"/>
    <property type="project" value="UniProtKB-UniRule"/>
</dbReference>
<accession>A0A9D9EN55</accession>
<dbReference type="SUPFAM" id="SSF53720">
    <property type="entry name" value="ALDH-like"/>
    <property type="match status" value="1"/>
</dbReference>
<comment type="function">
    <text evidence="7">Catalyzes the NADPH-dependent reduction of L-glutamate 5-phosphate into L-glutamate 5-semialdehyde and phosphate. The product spontaneously undergoes cyclization to form 1-pyrroline-5-carboxylate.</text>
</comment>
<feature type="domain" description="Aldehyde dehydrogenase" evidence="9">
    <location>
        <begin position="4"/>
        <end position="280"/>
    </location>
</feature>